<dbReference type="Proteomes" id="UP000612349">
    <property type="component" value="Unassembled WGS sequence"/>
</dbReference>
<dbReference type="EMBL" id="BMIP01000001">
    <property type="protein sequence ID" value="GGD56035.1"/>
    <property type="molecule type" value="Genomic_DNA"/>
</dbReference>
<accession>A0A916YQ82</accession>
<reference evidence="1" key="1">
    <citation type="journal article" date="2014" name="Int. J. Syst. Evol. Microbiol.">
        <title>Complete genome sequence of Corynebacterium casei LMG S-19264T (=DSM 44701T), isolated from a smear-ripened cheese.</title>
        <authorList>
            <consortium name="US DOE Joint Genome Institute (JGI-PGF)"/>
            <person name="Walter F."/>
            <person name="Albersmeier A."/>
            <person name="Kalinowski J."/>
            <person name="Ruckert C."/>
        </authorList>
    </citation>
    <scope>NUCLEOTIDE SEQUENCE</scope>
    <source>
        <strain evidence="1">CGMCC 1.15360</strain>
    </source>
</reference>
<proteinExistence type="predicted"/>
<evidence type="ECO:0000313" key="1">
    <source>
        <dbReference type="EMBL" id="GGD56035.1"/>
    </source>
</evidence>
<evidence type="ECO:0000313" key="2">
    <source>
        <dbReference type="Proteomes" id="UP000612349"/>
    </source>
</evidence>
<name>A0A916YQ82_9SPHN</name>
<dbReference type="AlphaFoldDB" id="A0A916YQ82"/>
<reference evidence="1" key="2">
    <citation type="submission" date="2020-09" db="EMBL/GenBank/DDBJ databases">
        <authorList>
            <person name="Sun Q."/>
            <person name="Zhou Y."/>
        </authorList>
    </citation>
    <scope>NUCLEOTIDE SEQUENCE</scope>
    <source>
        <strain evidence="1">CGMCC 1.15360</strain>
    </source>
</reference>
<organism evidence="1 2">
    <name type="scientific">Croceicoccus mobilis</name>
    <dbReference type="NCBI Taxonomy" id="1703339"/>
    <lineage>
        <taxon>Bacteria</taxon>
        <taxon>Pseudomonadati</taxon>
        <taxon>Pseudomonadota</taxon>
        <taxon>Alphaproteobacteria</taxon>
        <taxon>Sphingomonadales</taxon>
        <taxon>Erythrobacteraceae</taxon>
        <taxon>Croceicoccus</taxon>
    </lineage>
</organism>
<sequence length="103" mass="11092">MLQRKNGRVAAFLKDSWLIVFNNWPSAGITTLKRGMAGSYLVAASLACPPMHFGMERKYAPCVHLVRSSQGFRSEIRVSPREIPPLLCNGPGSVPIPAGSPGA</sequence>
<keyword evidence="2" id="KW-1185">Reference proteome</keyword>
<protein>
    <submittedName>
        <fullName evidence="1">Uncharacterized protein</fullName>
    </submittedName>
</protein>
<comment type="caution">
    <text evidence="1">The sequence shown here is derived from an EMBL/GenBank/DDBJ whole genome shotgun (WGS) entry which is preliminary data.</text>
</comment>
<gene>
    <name evidence="1" type="ORF">GCM10010990_01530</name>
</gene>